<dbReference type="RefSeq" id="WP_006718625.1">
    <property type="nucleotide sequence ID" value="NZ_GL622200.1"/>
</dbReference>
<gene>
    <name evidence="2" type="ORF">HMPREF9064_1152</name>
</gene>
<dbReference type="Proteomes" id="UP000032871">
    <property type="component" value="Unassembled WGS sequence"/>
</dbReference>
<reference evidence="2 3" key="1">
    <citation type="submission" date="2010-12" db="EMBL/GenBank/DDBJ databases">
        <authorList>
            <person name="Muzny D."/>
            <person name="Qin X."/>
            <person name="Deng J."/>
            <person name="Jiang H."/>
            <person name="Liu Y."/>
            <person name="Qu J."/>
            <person name="Song X.-Z."/>
            <person name="Zhang L."/>
            <person name="Thornton R."/>
            <person name="Coyle M."/>
            <person name="Francisco L."/>
            <person name="Jackson L."/>
            <person name="Javaid M."/>
            <person name="Korchina V."/>
            <person name="Kovar C."/>
            <person name="Mata R."/>
            <person name="Mathew T."/>
            <person name="Ngo R."/>
            <person name="Nguyen L."/>
            <person name="Nguyen N."/>
            <person name="Okwuonu G."/>
            <person name="Ongeri F."/>
            <person name="Pham C."/>
            <person name="Simmons D."/>
            <person name="Wilczek-Boney K."/>
            <person name="Hale W."/>
            <person name="Jakkamsetti A."/>
            <person name="Pham P."/>
            <person name="Ruth R."/>
            <person name="San Lucas F."/>
            <person name="Warren J."/>
            <person name="Zhang J."/>
            <person name="Zhao Z."/>
            <person name="Zhou C."/>
            <person name="Zhu D."/>
            <person name="Lee S."/>
            <person name="Bess C."/>
            <person name="Blankenburg K."/>
            <person name="Forbes L."/>
            <person name="Fu Q."/>
            <person name="Gubbala S."/>
            <person name="Hirani K."/>
            <person name="Jayaseelan J.C."/>
            <person name="Lara F."/>
            <person name="Munidasa M."/>
            <person name="Palculict T."/>
            <person name="Patil S."/>
            <person name="Pu L.-L."/>
            <person name="Saada N."/>
            <person name="Tang L."/>
            <person name="Weissenberger G."/>
            <person name="Zhu Y."/>
            <person name="Hemphill L."/>
            <person name="Shang Y."/>
            <person name="Youmans B."/>
            <person name="Ayvaz T."/>
            <person name="Ross M."/>
            <person name="Santibanez J."/>
            <person name="Aqrawi P."/>
            <person name="Gross S."/>
            <person name="Joshi V."/>
            <person name="Fowler G."/>
            <person name="Nazareth L."/>
            <person name="Reid J."/>
            <person name="Worley K."/>
            <person name="Petrosino J."/>
            <person name="Highlander S."/>
            <person name="Gibbs R."/>
        </authorList>
    </citation>
    <scope>NUCLEOTIDE SEQUENCE [LARGE SCALE GENOMIC DNA]</scope>
    <source>
        <strain evidence="2 3">ATCC 33393</strain>
    </source>
</reference>
<evidence type="ECO:0000313" key="3">
    <source>
        <dbReference type="Proteomes" id="UP000032871"/>
    </source>
</evidence>
<organism evidence="2 3">
    <name type="scientific">Aggregatibacter segnis ATCC 33393</name>
    <dbReference type="NCBI Taxonomy" id="888057"/>
    <lineage>
        <taxon>Bacteria</taxon>
        <taxon>Pseudomonadati</taxon>
        <taxon>Pseudomonadota</taxon>
        <taxon>Gammaproteobacteria</taxon>
        <taxon>Pasteurellales</taxon>
        <taxon>Pasteurellaceae</taxon>
        <taxon>Aggregatibacter</taxon>
    </lineage>
</organism>
<evidence type="ECO:0000256" key="1">
    <source>
        <dbReference type="SAM" id="Phobius"/>
    </source>
</evidence>
<name>E6KYC0_9PAST</name>
<proteinExistence type="predicted"/>
<comment type="caution">
    <text evidence="2">The sequence shown here is derived from an EMBL/GenBank/DDBJ whole genome shotgun (WGS) entry which is preliminary data.</text>
</comment>
<accession>E6KYC0</accession>
<dbReference type="HOGENOM" id="CLU_213804_0_0_6"/>
<keyword evidence="1" id="KW-1133">Transmembrane helix</keyword>
<keyword evidence="1" id="KW-0812">Transmembrane</keyword>
<sequence>MRTFFIDLVGLAGLGALCTGVYLQYGVADTCIVGGVLCLLYAIISSRGHK</sequence>
<protein>
    <submittedName>
        <fullName evidence="2">Uncharacterized protein</fullName>
    </submittedName>
</protein>
<keyword evidence="1" id="KW-0472">Membrane</keyword>
<keyword evidence="3" id="KW-1185">Reference proteome</keyword>
<dbReference type="EMBL" id="AEPS01000007">
    <property type="protein sequence ID" value="EFU67474.1"/>
    <property type="molecule type" value="Genomic_DNA"/>
</dbReference>
<dbReference type="AlphaFoldDB" id="E6KYC0"/>
<feature type="transmembrane region" description="Helical" evidence="1">
    <location>
        <begin position="25"/>
        <end position="44"/>
    </location>
</feature>
<dbReference type="GeneID" id="60800866"/>
<evidence type="ECO:0000313" key="2">
    <source>
        <dbReference type="EMBL" id="EFU67474.1"/>
    </source>
</evidence>